<accession>A0AAV0YSI7</accession>
<organism evidence="1 2">
    <name type="scientific">Vicia faba</name>
    <name type="common">Broad bean</name>
    <name type="synonym">Faba vulgaris</name>
    <dbReference type="NCBI Taxonomy" id="3906"/>
    <lineage>
        <taxon>Eukaryota</taxon>
        <taxon>Viridiplantae</taxon>
        <taxon>Streptophyta</taxon>
        <taxon>Embryophyta</taxon>
        <taxon>Tracheophyta</taxon>
        <taxon>Spermatophyta</taxon>
        <taxon>Magnoliopsida</taxon>
        <taxon>eudicotyledons</taxon>
        <taxon>Gunneridae</taxon>
        <taxon>Pentapetalae</taxon>
        <taxon>rosids</taxon>
        <taxon>fabids</taxon>
        <taxon>Fabales</taxon>
        <taxon>Fabaceae</taxon>
        <taxon>Papilionoideae</taxon>
        <taxon>50 kb inversion clade</taxon>
        <taxon>NPAAA clade</taxon>
        <taxon>Hologalegina</taxon>
        <taxon>IRL clade</taxon>
        <taxon>Fabeae</taxon>
        <taxon>Vicia</taxon>
    </lineage>
</organism>
<dbReference type="AlphaFoldDB" id="A0AAV0YSI7"/>
<reference evidence="1 2" key="1">
    <citation type="submission" date="2023-01" db="EMBL/GenBank/DDBJ databases">
        <authorList>
            <person name="Kreplak J."/>
        </authorList>
    </citation>
    <scope>NUCLEOTIDE SEQUENCE [LARGE SCALE GENOMIC DNA]</scope>
</reference>
<gene>
    <name evidence="1" type="ORF">VFH_I302360</name>
</gene>
<proteinExistence type="predicted"/>
<dbReference type="Proteomes" id="UP001157006">
    <property type="component" value="Chromosome 1L"/>
</dbReference>
<name>A0AAV0YSI7_VICFA</name>
<protein>
    <submittedName>
        <fullName evidence="1">Uncharacterized protein</fullName>
    </submittedName>
</protein>
<keyword evidence="2" id="KW-1185">Reference proteome</keyword>
<evidence type="ECO:0000313" key="1">
    <source>
        <dbReference type="EMBL" id="CAI8587502.1"/>
    </source>
</evidence>
<sequence length="129" mass="13849">MPSLLGSPSGGYGGMHMPNTPSSLPPFFMQVSKPQLTRMTNFLGGNQASALSIPLRSNSVELRLSSQVNQTPSSSKDAERNSDVKFLSHDLPIKTHDFIGGNQLLTDANVSSSSTTESTLEELDLNLKL</sequence>
<evidence type="ECO:0000313" key="2">
    <source>
        <dbReference type="Proteomes" id="UP001157006"/>
    </source>
</evidence>
<dbReference type="EMBL" id="OX451736">
    <property type="protein sequence ID" value="CAI8587502.1"/>
    <property type="molecule type" value="Genomic_DNA"/>
</dbReference>